<feature type="non-terminal residue" evidence="1">
    <location>
        <position position="19"/>
    </location>
</feature>
<evidence type="ECO:0000313" key="2">
    <source>
        <dbReference type="Proteomes" id="UP000708208"/>
    </source>
</evidence>
<accession>A0A8J2JY92</accession>
<reference evidence="1" key="1">
    <citation type="submission" date="2021-06" db="EMBL/GenBank/DDBJ databases">
        <authorList>
            <person name="Hodson N. C."/>
            <person name="Mongue J. A."/>
            <person name="Jaron S. K."/>
        </authorList>
    </citation>
    <scope>NUCLEOTIDE SEQUENCE</scope>
</reference>
<organism evidence="1 2">
    <name type="scientific">Allacma fusca</name>
    <dbReference type="NCBI Taxonomy" id="39272"/>
    <lineage>
        <taxon>Eukaryota</taxon>
        <taxon>Metazoa</taxon>
        <taxon>Ecdysozoa</taxon>
        <taxon>Arthropoda</taxon>
        <taxon>Hexapoda</taxon>
        <taxon>Collembola</taxon>
        <taxon>Symphypleona</taxon>
        <taxon>Sminthuridae</taxon>
        <taxon>Allacma</taxon>
    </lineage>
</organism>
<dbReference type="Proteomes" id="UP000708208">
    <property type="component" value="Unassembled WGS sequence"/>
</dbReference>
<gene>
    <name evidence="1" type="ORF">AFUS01_LOCUS16436</name>
</gene>
<dbReference type="AlphaFoldDB" id="A0A8J2JY92"/>
<keyword evidence="2" id="KW-1185">Reference proteome</keyword>
<comment type="caution">
    <text evidence="1">The sequence shown here is derived from an EMBL/GenBank/DDBJ whole genome shotgun (WGS) entry which is preliminary data.</text>
</comment>
<evidence type="ECO:0000313" key="1">
    <source>
        <dbReference type="EMBL" id="CAG7727604.1"/>
    </source>
</evidence>
<proteinExistence type="predicted"/>
<feature type="non-terminal residue" evidence="1">
    <location>
        <position position="1"/>
    </location>
</feature>
<protein>
    <submittedName>
        <fullName evidence="1">Uncharacterized protein</fullName>
    </submittedName>
</protein>
<sequence>DTKDSHEDLMDILQKDYHN</sequence>
<dbReference type="EMBL" id="CAJVCH010150959">
    <property type="protein sequence ID" value="CAG7727604.1"/>
    <property type="molecule type" value="Genomic_DNA"/>
</dbReference>
<name>A0A8J2JY92_9HEXA</name>